<dbReference type="RefSeq" id="XP_014176870.1">
    <property type="nucleotide sequence ID" value="XM_014321395.1"/>
</dbReference>
<feature type="transmembrane region" description="Helical" evidence="2">
    <location>
        <begin position="30"/>
        <end position="50"/>
    </location>
</feature>
<feature type="region of interest" description="Disordered" evidence="1">
    <location>
        <begin position="165"/>
        <end position="214"/>
    </location>
</feature>
<proteinExistence type="predicted"/>
<protein>
    <submittedName>
        <fullName evidence="3">Inorganic phosphate transporter pho88</fullName>
    </submittedName>
</protein>
<dbReference type="PIRSF" id="PIRSF008756">
    <property type="entry name" value="P_tr_PHO88"/>
    <property type="match status" value="1"/>
</dbReference>
<keyword evidence="2" id="KW-1133">Transmembrane helix</keyword>
<dbReference type="GO" id="GO:0045047">
    <property type="term" value="P:protein targeting to ER"/>
    <property type="evidence" value="ECO:0007669"/>
    <property type="project" value="InterPro"/>
</dbReference>
<feature type="transmembrane region" description="Helical" evidence="2">
    <location>
        <begin position="100"/>
        <end position="121"/>
    </location>
</feature>
<dbReference type="PANTHER" id="PTHR28112:SF1">
    <property type="entry name" value="SRP-INDEPENDENT TARGETING PROTEIN 3"/>
    <property type="match status" value="1"/>
</dbReference>
<dbReference type="HOGENOM" id="CLU_099163_0_0_1"/>
<dbReference type="AlphaFoldDB" id="J5Q4G2"/>
<evidence type="ECO:0000313" key="4">
    <source>
        <dbReference type="Proteomes" id="UP000002748"/>
    </source>
</evidence>
<dbReference type="GeneID" id="25989698"/>
<dbReference type="GO" id="GO:0005739">
    <property type="term" value="C:mitochondrion"/>
    <property type="evidence" value="ECO:0007669"/>
    <property type="project" value="TreeGrafter"/>
</dbReference>
<dbReference type="PANTHER" id="PTHR28112">
    <property type="entry name" value="SRP-INDEPENDENT TARGETING PROTEIN 3"/>
    <property type="match status" value="1"/>
</dbReference>
<reference evidence="3 4" key="1">
    <citation type="journal article" date="2012" name="Eukaryot. Cell">
        <title>Draft genome sequence of CBS 2479, the standard type strain of Trichosporon asahii.</title>
        <authorList>
            <person name="Yang R.Y."/>
            <person name="Li H.T."/>
            <person name="Zhu H."/>
            <person name="Zhou G.P."/>
            <person name="Wang M."/>
            <person name="Wang L."/>
        </authorList>
    </citation>
    <scope>NUCLEOTIDE SEQUENCE [LARGE SCALE GENOMIC DNA]</scope>
    <source>
        <strain evidence="4">ATCC 90039 / CBS 2479 / JCM 2466 / KCTC 7840 / NCYC 2677 / UAMH 7654</strain>
    </source>
</reference>
<dbReference type="Pfam" id="PF10032">
    <property type="entry name" value="Pho88"/>
    <property type="match status" value="1"/>
</dbReference>
<organism evidence="3 4">
    <name type="scientific">Trichosporon asahii var. asahii (strain ATCC 90039 / CBS 2479 / JCM 2466 / KCTC 7840 / NBRC 103889/ NCYC 2677 / UAMH 7654)</name>
    <name type="common">Yeast</name>
    <dbReference type="NCBI Taxonomy" id="1186058"/>
    <lineage>
        <taxon>Eukaryota</taxon>
        <taxon>Fungi</taxon>
        <taxon>Dikarya</taxon>
        <taxon>Basidiomycota</taxon>
        <taxon>Agaricomycotina</taxon>
        <taxon>Tremellomycetes</taxon>
        <taxon>Trichosporonales</taxon>
        <taxon>Trichosporonaceae</taxon>
        <taxon>Trichosporon</taxon>
    </lineage>
</organism>
<feature type="compositionally biased region" description="Basic and acidic residues" evidence="1">
    <location>
        <begin position="200"/>
        <end position="214"/>
    </location>
</feature>
<evidence type="ECO:0000313" key="3">
    <source>
        <dbReference type="EMBL" id="EJT45423.1"/>
    </source>
</evidence>
<keyword evidence="2" id="KW-0812">Transmembrane</keyword>
<dbReference type="GO" id="GO:0005783">
    <property type="term" value="C:endoplasmic reticulum"/>
    <property type="evidence" value="ECO:0007669"/>
    <property type="project" value="InterPro"/>
</dbReference>
<evidence type="ECO:0000256" key="1">
    <source>
        <dbReference type="SAM" id="MobiDB-lite"/>
    </source>
</evidence>
<keyword evidence="2" id="KW-0472">Membrane</keyword>
<dbReference type="VEuPathDB" id="FungiDB:A1Q1_06186"/>
<dbReference type="EMBL" id="ALBS01000327">
    <property type="protein sequence ID" value="EJT45423.1"/>
    <property type="molecule type" value="Genomic_DNA"/>
</dbReference>
<dbReference type="KEGG" id="tasa:A1Q1_06186"/>
<evidence type="ECO:0000256" key="2">
    <source>
        <dbReference type="SAM" id="Phobius"/>
    </source>
</evidence>
<dbReference type="InterPro" id="IPR012098">
    <property type="entry name" value="SND3_fun"/>
</dbReference>
<gene>
    <name evidence="3" type="ORF">A1Q1_06186</name>
</gene>
<dbReference type="OrthoDB" id="18139at2759"/>
<name>J5Q4G2_TRIAS</name>
<sequence>MNPAITNLAVSLGAMQIARRLPTEDPQTVFYLRCFYLGAQALSILIYYYVMTQIRKKNDLTVIKYVQPKSPMQPDSKDELVTTTVRDYDLAETSKAMKGLFTGMAFMGFLHLYMGYIPPLFVQSITTLKAVLEANETKLHLWNKKADGPLARPFKAAPGLMEQLTGAQAGPQTDAASIKAAEKPVSSKSKKSDICTTQKATEKSESAREEARGW</sequence>
<comment type="caution">
    <text evidence="3">The sequence shown here is derived from an EMBL/GenBank/DDBJ whole genome shotgun (WGS) entry which is preliminary data.</text>
</comment>
<accession>J5Q4G2</accession>
<dbReference type="Proteomes" id="UP000002748">
    <property type="component" value="Unassembled WGS sequence"/>
</dbReference>